<sequence length="331" mass="36096">MLYSGLLQLERGGIDASVIVERPRSQSEATRAATRQLHVGVKSFGVVGVLGRGCTSRWPHLPSIMTAAPSRWPHSPSTGIMTEVRMFTNQPQTAALFSGCFQPESIPLIKEIKHPKLDHLIGKYSISDGCCGDSGSLRSKWSLYVTAYSLLISVHHERTAVVSALPHRGIFTATSNDLPSHPLGCQLPPITSTQGALMAADLFPPVRTADHFPPPDPNDIPSHPSSLLTASNHFSTAIMDPHYFPQENSINLPSLVSLQFAALIAVNRFSPGHPNAHWSIASLQELMAVDLSFRQTEPTSPAPNEANNNRLFSPVFRWGKSIRDIFASTKK</sequence>
<keyword evidence="2" id="KW-1185">Reference proteome</keyword>
<reference evidence="1" key="1">
    <citation type="submission" date="2023-03" db="EMBL/GenBank/DDBJ databases">
        <title>Massive genome expansion in bonnet fungi (Mycena s.s.) driven by repeated elements and novel gene families across ecological guilds.</title>
        <authorList>
            <consortium name="Lawrence Berkeley National Laboratory"/>
            <person name="Harder C.B."/>
            <person name="Miyauchi S."/>
            <person name="Viragh M."/>
            <person name="Kuo A."/>
            <person name="Thoen E."/>
            <person name="Andreopoulos B."/>
            <person name="Lu D."/>
            <person name="Skrede I."/>
            <person name="Drula E."/>
            <person name="Henrissat B."/>
            <person name="Morin E."/>
            <person name="Kohler A."/>
            <person name="Barry K."/>
            <person name="LaButti K."/>
            <person name="Morin E."/>
            <person name="Salamov A."/>
            <person name="Lipzen A."/>
            <person name="Mereny Z."/>
            <person name="Hegedus B."/>
            <person name="Baldrian P."/>
            <person name="Stursova M."/>
            <person name="Weitz H."/>
            <person name="Taylor A."/>
            <person name="Grigoriev I.V."/>
            <person name="Nagy L.G."/>
            <person name="Martin F."/>
            <person name="Kauserud H."/>
        </authorList>
    </citation>
    <scope>NUCLEOTIDE SEQUENCE</scope>
    <source>
        <strain evidence="1">9144</strain>
    </source>
</reference>
<gene>
    <name evidence="1" type="ORF">GGX14DRAFT_401049</name>
</gene>
<comment type="caution">
    <text evidence="1">The sequence shown here is derived from an EMBL/GenBank/DDBJ whole genome shotgun (WGS) entry which is preliminary data.</text>
</comment>
<organism evidence="1 2">
    <name type="scientific">Mycena pura</name>
    <dbReference type="NCBI Taxonomy" id="153505"/>
    <lineage>
        <taxon>Eukaryota</taxon>
        <taxon>Fungi</taxon>
        <taxon>Dikarya</taxon>
        <taxon>Basidiomycota</taxon>
        <taxon>Agaricomycotina</taxon>
        <taxon>Agaricomycetes</taxon>
        <taxon>Agaricomycetidae</taxon>
        <taxon>Agaricales</taxon>
        <taxon>Marasmiineae</taxon>
        <taxon>Mycenaceae</taxon>
        <taxon>Mycena</taxon>
    </lineage>
</organism>
<protein>
    <submittedName>
        <fullName evidence="1">Uncharacterized protein</fullName>
    </submittedName>
</protein>
<evidence type="ECO:0000313" key="2">
    <source>
        <dbReference type="Proteomes" id="UP001219525"/>
    </source>
</evidence>
<dbReference type="Proteomes" id="UP001219525">
    <property type="component" value="Unassembled WGS sequence"/>
</dbReference>
<dbReference type="AlphaFoldDB" id="A0AAD6V3H6"/>
<name>A0AAD6V3H6_9AGAR</name>
<accession>A0AAD6V3H6</accession>
<proteinExistence type="predicted"/>
<evidence type="ECO:0000313" key="1">
    <source>
        <dbReference type="EMBL" id="KAJ7199756.1"/>
    </source>
</evidence>
<dbReference type="EMBL" id="JARJCW010000066">
    <property type="protein sequence ID" value="KAJ7199756.1"/>
    <property type="molecule type" value="Genomic_DNA"/>
</dbReference>